<evidence type="ECO:0000313" key="3">
    <source>
        <dbReference type="Proteomes" id="UP000578819"/>
    </source>
</evidence>
<feature type="compositionally biased region" description="Polar residues" evidence="1">
    <location>
        <begin position="48"/>
        <end position="61"/>
    </location>
</feature>
<name>A0A7W7ST66_9ACTN</name>
<feature type="compositionally biased region" description="Basic and acidic residues" evidence="1">
    <location>
        <begin position="1"/>
        <end position="13"/>
    </location>
</feature>
<reference evidence="2 3" key="1">
    <citation type="submission" date="2020-08" db="EMBL/GenBank/DDBJ databases">
        <title>Sequencing the genomes of 1000 actinobacteria strains.</title>
        <authorList>
            <person name="Klenk H.-P."/>
        </authorList>
    </citation>
    <scope>NUCLEOTIDE SEQUENCE [LARGE SCALE GENOMIC DNA]</scope>
    <source>
        <strain evidence="2 3">DSM 45886</strain>
    </source>
</reference>
<dbReference type="EMBL" id="JACHJW010000001">
    <property type="protein sequence ID" value="MBB4960396.1"/>
    <property type="molecule type" value="Genomic_DNA"/>
</dbReference>
<feature type="compositionally biased region" description="Basic and acidic residues" evidence="1">
    <location>
        <begin position="65"/>
        <end position="106"/>
    </location>
</feature>
<feature type="compositionally biased region" description="Low complexity" evidence="1">
    <location>
        <begin position="113"/>
        <end position="129"/>
    </location>
</feature>
<keyword evidence="3" id="KW-1185">Reference proteome</keyword>
<dbReference type="AlphaFoldDB" id="A0A7W7ST66"/>
<organism evidence="2 3">
    <name type="scientific">Micromonospora polyrhachis</name>
    <dbReference type="NCBI Taxonomy" id="1282883"/>
    <lineage>
        <taxon>Bacteria</taxon>
        <taxon>Bacillati</taxon>
        <taxon>Actinomycetota</taxon>
        <taxon>Actinomycetes</taxon>
        <taxon>Micromonosporales</taxon>
        <taxon>Micromonosporaceae</taxon>
        <taxon>Micromonospora</taxon>
    </lineage>
</organism>
<dbReference type="RefSeq" id="WP_184536177.1">
    <property type="nucleotide sequence ID" value="NZ_JACHJW010000001.1"/>
</dbReference>
<comment type="caution">
    <text evidence="2">The sequence shown here is derived from an EMBL/GenBank/DDBJ whole genome shotgun (WGS) entry which is preliminary data.</text>
</comment>
<accession>A0A7W7ST66</accession>
<dbReference type="Proteomes" id="UP000578819">
    <property type="component" value="Unassembled WGS sequence"/>
</dbReference>
<sequence>MRDQDQLNRRTDVVETDLAQDNPHPDDSARSSDTPEPQAGRPAGRSAWATTPTQAETTAWVESTDPERTAPTHREQDEHADRDVRPDRPDRLDQLADDPDRGKFHEPAPQPSALGATTVGGAVAASAMAGGTGAVQRDDQDKDMVAKGDGLTAGTVSGDRDEVDRLQTQTRYQPPAKAVTARSDESPHIAGTPAETDESARHRESGGPTRPDGPAALTLLPETAGQGFHDRWREIQLRFVDDPQGSVAESRQLVEEVIDSLTAALAARKDEIGQVSDGDSVDTEELRMAIRRHRDLLDQLLNR</sequence>
<evidence type="ECO:0000256" key="1">
    <source>
        <dbReference type="SAM" id="MobiDB-lite"/>
    </source>
</evidence>
<feature type="compositionally biased region" description="Basic and acidic residues" evidence="1">
    <location>
        <begin position="136"/>
        <end position="146"/>
    </location>
</feature>
<feature type="region of interest" description="Disordered" evidence="1">
    <location>
        <begin position="1"/>
        <end position="216"/>
    </location>
</feature>
<evidence type="ECO:0000313" key="2">
    <source>
        <dbReference type="EMBL" id="MBB4960396.1"/>
    </source>
</evidence>
<protein>
    <submittedName>
        <fullName evidence="2">Uncharacterized protein</fullName>
    </submittedName>
</protein>
<gene>
    <name evidence="2" type="ORF">FHR38_004129</name>
</gene>
<proteinExistence type="predicted"/>